<comment type="caution">
    <text evidence="2">The sequence shown here is derived from an EMBL/GenBank/DDBJ whole genome shotgun (WGS) entry which is preliminary data.</text>
</comment>
<reference evidence="2 3" key="1">
    <citation type="submission" date="2020-08" db="EMBL/GenBank/DDBJ databases">
        <title>Genomic Encyclopedia of Type Strains, Phase IV (KMG-IV): sequencing the most valuable type-strain genomes for metagenomic binning, comparative biology and taxonomic classification.</title>
        <authorList>
            <person name="Goeker M."/>
        </authorList>
    </citation>
    <scope>NUCLEOTIDE SEQUENCE [LARGE SCALE GENOMIC DNA]</scope>
    <source>
        <strain evidence="2 3">DSM 27939</strain>
    </source>
</reference>
<protein>
    <submittedName>
        <fullName evidence="2">Uncharacterized protein</fullName>
    </submittedName>
</protein>
<organism evidence="2 3">
    <name type="scientific">Deinococcus humi</name>
    <dbReference type="NCBI Taxonomy" id="662880"/>
    <lineage>
        <taxon>Bacteria</taxon>
        <taxon>Thermotogati</taxon>
        <taxon>Deinococcota</taxon>
        <taxon>Deinococci</taxon>
        <taxon>Deinococcales</taxon>
        <taxon>Deinococcaceae</taxon>
        <taxon>Deinococcus</taxon>
    </lineage>
</organism>
<feature type="region of interest" description="Disordered" evidence="1">
    <location>
        <begin position="36"/>
        <end position="63"/>
    </location>
</feature>
<evidence type="ECO:0000313" key="2">
    <source>
        <dbReference type="EMBL" id="MBB5365349.1"/>
    </source>
</evidence>
<feature type="compositionally biased region" description="Basic and acidic residues" evidence="1">
    <location>
        <begin position="51"/>
        <end position="63"/>
    </location>
</feature>
<evidence type="ECO:0000313" key="3">
    <source>
        <dbReference type="Proteomes" id="UP000552709"/>
    </source>
</evidence>
<accession>A0A7W8K172</accession>
<dbReference type="AlphaFoldDB" id="A0A7W8K172"/>
<evidence type="ECO:0000256" key="1">
    <source>
        <dbReference type="SAM" id="MobiDB-lite"/>
    </source>
</evidence>
<dbReference type="EMBL" id="JACHFL010000017">
    <property type="protein sequence ID" value="MBB5365349.1"/>
    <property type="molecule type" value="Genomic_DNA"/>
</dbReference>
<gene>
    <name evidence="2" type="ORF">HNQ08_004470</name>
</gene>
<keyword evidence="3" id="KW-1185">Reference proteome</keyword>
<name>A0A7W8K172_9DEIO</name>
<proteinExistence type="predicted"/>
<sequence>MVDFTRTDLLARIEVGQASSPSDRRSGSRWSLEQCLRPQVLGRPTDQEQVEEQRMKEVFETSR</sequence>
<dbReference type="Proteomes" id="UP000552709">
    <property type="component" value="Unassembled WGS sequence"/>
</dbReference>